<dbReference type="Proteomes" id="UP000007015">
    <property type="component" value="Chromosome 7"/>
</dbReference>
<evidence type="ECO:0000313" key="7">
    <source>
        <dbReference type="EMBL" id="EEC81448.1"/>
    </source>
</evidence>
<dbReference type="EMBL" id="CM000132">
    <property type="protein sequence ID" value="EEC81448.1"/>
    <property type="molecule type" value="Genomic_DNA"/>
</dbReference>
<evidence type="ECO:0000256" key="4">
    <source>
        <dbReference type="ARBA" id="ARBA00023242"/>
    </source>
</evidence>
<dbReference type="SUPFAM" id="SSF57959">
    <property type="entry name" value="Leucine zipper domain"/>
    <property type="match status" value="1"/>
</dbReference>
<evidence type="ECO:0000256" key="2">
    <source>
        <dbReference type="ARBA" id="ARBA00023125"/>
    </source>
</evidence>
<organism evidence="7 8">
    <name type="scientific">Oryza sativa subsp. indica</name>
    <name type="common">Rice</name>
    <dbReference type="NCBI Taxonomy" id="39946"/>
    <lineage>
        <taxon>Eukaryota</taxon>
        <taxon>Viridiplantae</taxon>
        <taxon>Streptophyta</taxon>
        <taxon>Embryophyta</taxon>
        <taxon>Tracheophyta</taxon>
        <taxon>Spermatophyta</taxon>
        <taxon>Magnoliopsida</taxon>
        <taxon>Liliopsida</taxon>
        <taxon>Poales</taxon>
        <taxon>Poaceae</taxon>
        <taxon>BOP clade</taxon>
        <taxon>Oryzoideae</taxon>
        <taxon>Oryzeae</taxon>
        <taxon>Oryzinae</taxon>
        <taxon>Oryza</taxon>
        <taxon>Oryza sativa</taxon>
    </lineage>
</organism>
<feature type="domain" description="BZIP" evidence="6">
    <location>
        <begin position="81"/>
        <end position="144"/>
    </location>
</feature>
<evidence type="ECO:0000256" key="1">
    <source>
        <dbReference type="ARBA" id="ARBA00023015"/>
    </source>
</evidence>
<dbReference type="OMA" id="WLRHENH"/>
<feature type="region of interest" description="Disordered" evidence="5">
    <location>
        <begin position="178"/>
        <end position="198"/>
    </location>
</feature>
<evidence type="ECO:0000259" key="6">
    <source>
        <dbReference type="PROSITE" id="PS50217"/>
    </source>
</evidence>
<dbReference type="GO" id="GO:0003700">
    <property type="term" value="F:DNA-binding transcription factor activity"/>
    <property type="evidence" value="ECO:0007669"/>
    <property type="project" value="InterPro"/>
</dbReference>
<accession>B8B6V5</accession>
<dbReference type="InterPro" id="IPR046347">
    <property type="entry name" value="bZIP_sf"/>
</dbReference>
<evidence type="ECO:0000256" key="5">
    <source>
        <dbReference type="SAM" id="MobiDB-lite"/>
    </source>
</evidence>
<dbReference type="InterPro" id="IPR004827">
    <property type="entry name" value="bZIP"/>
</dbReference>
<proteinExistence type="predicted"/>
<keyword evidence="1" id="KW-0805">Transcription regulation</keyword>
<dbReference type="GO" id="GO:0005634">
    <property type="term" value="C:nucleus"/>
    <property type="evidence" value="ECO:0007669"/>
    <property type="project" value="TreeGrafter"/>
</dbReference>
<keyword evidence="4" id="KW-0539">Nucleus</keyword>
<dbReference type="PANTHER" id="PTHR45764:SF18">
    <property type="entry name" value="OS07G0124300 PROTEIN"/>
    <property type="match status" value="1"/>
</dbReference>
<feature type="region of interest" description="Disordered" evidence="5">
    <location>
        <begin position="69"/>
        <end position="108"/>
    </location>
</feature>
<dbReference type="Gene3D" id="1.20.5.170">
    <property type="match status" value="1"/>
</dbReference>
<keyword evidence="2" id="KW-0238">DNA-binding</keyword>
<name>B8B6V5_ORYSI</name>
<gene>
    <name evidence="7" type="ORF">OsI_24738</name>
</gene>
<sequence length="198" mass="20539">MLSLHDAMPLDFGLPDMDVGFGLFGVDAAAFGYDGVASDAAAGLSPVVGAGDGSGGGGDVLLYCDGGGGGGGGGEDGEEERRRRLRRKISNRESARRSRARRRQRVEELERAADELRAERRALASRLDATARRALAVRGANARHHAEAGVLRRRLGEAQRNAAVLIGLSRLLRSTANGAHGGAAPAQLSNGGVASLMT</sequence>
<feature type="compositionally biased region" description="Polar residues" evidence="5">
    <location>
        <begin position="187"/>
        <end position="198"/>
    </location>
</feature>
<dbReference type="STRING" id="39946.B8B6V5"/>
<evidence type="ECO:0000313" key="8">
    <source>
        <dbReference type="Proteomes" id="UP000007015"/>
    </source>
</evidence>
<keyword evidence="3" id="KW-0804">Transcription</keyword>
<dbReference type="Pfam" id="PF00170">
    <property type="entry name" value="bZIP_1"/>
    <property type="match status" value="1"/>
</dbReference>
<dbReference type="GO" id="GO:0000976">
    <property type="term" value="F:transcription cis-regulatory region binding"/>
    <property type="evidence" value="ECO:0007669"/>
    <property type="project" value="TreeGrafter"/>
</dbReference>
<protein>
    <recommendedName>
        <fullName evidence="6">BZIP domain-containing protein</fullName>
    </recommendedName>
</protein>
<dbReference type="SMART" id="SM00338">
    <property type="entry name" value="BRLZ"/>
    <property type="match status" value="1"/>
</dbReference>
<dbReference type="SMR" id="B8B6V5"/>
<evidence type="ECO:0000256" key="3">
    <source>
        <dbReference type="ARBA" id="ARBA00023163"/>
    </source>
</evidence>
<dbReference type="AlphaFoldDB" id="B8B6V5"/>
<dbReference type="HOGENOM" id="CLU_1449853_0_0_1"/>
<reference evidence="7 8" key="1">
    <citation type="journal article" date="2005" name="PLoS Biol.">
        <title>The genomes of Oryza sativa: a history of duplications.</title>
        <authorList>
            <person name="Yu J."/>
            <person name="Wang J."/>
            <person name="Lin W."/>
            <person name="Li S."/>
            <person name="Li H."/>
            <person name="Zhou J."/>
            <person name="Ni P."/>
            <person name="Dong W."/>
            <person name="Hu S."/>
            <person name="Zeng C."/>
            <person name="Zhang J."/>
            <person name="Zhang Y."/>
            <person name="Li R."/>
            <person name="Xu Z."/>
            <person name="Li S."/>
            <person name="Li X."/>
            <person name="Zheng H."/>
            <person name="Cong L."/>
            <person name="Lin L."/>
            <person name="Yin J."/>
            <person name="Geng J."/>
            <person name="Li G."/>
            <person name="Shi J."/>
            <person name="Liu J."/>
            <person name="Lv H."/>
            <person name="Li J."/>
            <person name="Wang J."/>
            <person name="Deng Y."/>
            <person name="Ran L."/>
            <person name="Shi X."/>
            <person name="Wang X."/>
            <person name="Wu Q."/>
            <person name="Li C."/>
            <person name="Ren X."/>
            <person name="Wang J."/>
            <person name="Wang X."/>
            <person name="Li D."/>
            <person name="Liu D."/>
            <person name="Zhang X."/>
            <person name="Ji Z."/>
            <person name="Zhao W."/>
            <person name="Sun Y."/>
            <person name="Zhang Z."/>
            <person name="Bao J."/>
            <person name="Han Y."/>
            <person name="Dong L."/>
            <person name="Ji J."/>
            <person name="Chen P."/>
            <person name="Wu S."/>
            <person name="Liu J."/>
            <person name="Xiao Y."/>
            <person name="Bu D."/>
            <person name="Tan J."/>
            <person name="Yang L."/>
            <person name="Ye C."/>
            <person name="Zhang J."/>
            <person name="Xu J."/>
            <person name="Zhou Y."/>
            <person name="Yu Y."/>
            <person name="Zhang B."/>
            <person name="Zhuang S."/>
            <person name="Wei H."/>
            <person name="Liu B."/>
            <person name="Lei M."/>
            <person name="Yu H."/>
            <person name="Li Y."/>
            <person name="Xu H."/>
            <person name="Wei S."/>
            <person name="He X."/>
            <person name="Fang L."/>
            <person name="Zhang Z."/>
            <person name="Zhang Y."/>
            <person name="Huang X."/>
            <person name="Su Z."/>
            <person name="Tong W."/>
            <person name="Li J."/>
            <person name="Tong Z."/>
            <person name="Li S."/>
            <person name="Ye J."/>
            <person name="Wang L."/>
            <person name="Fang L."/>
            <person name="Lei T."/>
            <person name="Chen C."/>
            <person name="Chen H."/>
            <person name="Xu Z."/>
            <person name="Li H."/>
            <person name="Huang H."/>
            <person name="Zhang F."/>
            <person name="Xu H."/>
            <person name="Li N."/>
            <person name="Zhao C."/>
            <person name="Li S."/>
            <person name="Dong L."/>
            <person name="Huang Y."/>
            <person name="Li L."/>
            <person name="Xi Y."/>
            <person name="Qi Q."/>
            <person name="Li W."/>
            <person name="Zhang B."/>
            <person name="Hu W."/>
            <person name="Zhang Y."/>
            <person name="Tian X."/>
            <person name="Jiao Y."/>
            <person name="Liang X."/>
            <person name="Jin J."/>
            <person name="Gao L."/>
            <person name="Zheng W."/>
            <person name="Hao B."/>
            <person name="Liu S."/>
            <person name="Wang W."/>
            <person name="Yuan L."/>
            <person name="Cao M."/>
            <person name="McDermott J."/>
            <person name="Samudrala R."/>
            <person name="Wang J."/>
            <person name="Wong G.K."/>
            <person name="Yang H."/>
        </authorList>
    </citation>
    <scope>NUCLEOTIDE SEQUENCE [LARGE SCALE GENOMIC DNA]</scope>
    <source>
        <strain evidence="8">cv. 93-11</strain>
    </source>
</reference>
<dbReference type="PROSITE" id="PS50217">
    <property type="entry name" value="BZIP"/>
    <property type="match status" value="1"/>
</dbReference>
<dbReference type="PROSITE" id="PS00036">
    <property type="entry name" value="BZIP_BASIC"/>
    <property type="match status" value="1"/>
</dbReference>
<dbReference type="PANTHER" id="PTHR45764">
    <property type="entry name" value="BZIP TRANSCRIPTION FACTOR 44"/>
    <property type="match status" value="1"/>
</dbReference>
<keyword evidence="8" id="KW-1185">Reference proteome</keyword>
<dbReference type="Gramene" id="BGIOSGA025074-TA">
    <property type="protein sequence ID" value="BGIOSGA025074-PA"/>
    <property type="gene ID" value="BGIOSGA025074"/>
</dbReference>
<dbReference type="GO" id="GO:0045893">
    <property type="term" value="P:positive regulation of DNA-templated transcription"/>
    <property type="evidence" value="ECO:0007669"/>
    <property type="project" value="TreeGrafter"/>
</dbReference>